<gene>
    <name evidence="2" type="ORF">G6M46_20410</name>
</gene>
<feature type="compositionally biased region" description="Polar residues" evidence="1">
    <location>
        <begin position="11"/>
        <end position="21"/>
    </location>
</feature>
<accession>A0A1B9V1N9</accession>
<dbReference type="AlphaFoldDB" id="A0A1B9V1N9"/>
<evidence type="ECO:0000313" key="3">
    <source>
        <dbReference type="Proteomes" id="UP000702952"/>
    </source>
</evidence>
<dbReference type="RefSeq" id="WP_025593690.1">
    <property type="nucleotide sequence ID" value="NZ_CP032921.1"/>
</dbReference>
<evidence type="ECO:0000256" key="1">
    <source>
        <dbReference type="SAM" id="MobiDB-lite"/>
    </source>
</evidence>
<comment type="caution">
    <text evidence="2">The sequence shown here is derived from an EMBL/GenBank/DDBJ whole genome shotgun (WGS) entry which is preliminary data.</text>
</comment>
<dbReference type="EMBL" id="JAAMAY010000030">
    <property type="protein sequence ID" value="NTC30499.1"/>
    <property type="molecule type" value="Genomic_DNA"/>
</dbReference>
<feature type="region of interest" description="Disordered" evidence="1">
    <location>
        <begin position="1"/>
        <end position="21"/>
    </location>
</feature>
<name>A0A1B9V1N9_AGRTU</name>
<sequence length="72" mass="8194">MAMIHYHPAASRSSQRPSTGSWLQRLSGQISALHTSWKRARMLRALEGLPPETLKDIGWPTTDSNRIRVVRK</sequence>
<evidence type="ECO:0000313" key="2">
    <source>
        <dbReference type="EMBL" id="NTC30499.1"/>
    </source>
</evidence>
<dbReference type="Proteomes" id="UP000702952">
    <property type="component" value="Unassembled WGS sequence"/>
</dbReference>
<organism evidence="2 3">
    <name type="scientific">Agrobacterium tumefaciens</name>
    <dbReference type="NCBI Taxonomy" id="358"/>
    <lineage>
        <taxon>Bacteria</taxon>
        <taxon>Pseudomonadati</taxon>
        <taxon>Pseudomonadota</taxon>
        <taxon>Alphaproteobacteria</taxon>
        <taxon>Hyphomicrobiales</taxon>
        <taxon>Rhizobiaceae</taxon>
        <taxon>Rhizobium/Agrobacterium group</taxon>
        <taxon>Agrobacterium</taxon>
        <taxon>Agrobacterium tumefaciens complex</taxon>
    </lineage>
</organism>
<protein>
    <submittedName>
        <fullName evidence="2">Uncharacterized protein</fullName>
    </submittedName>
</protein>
<dbReference type="GeneID" id="92770914"/>
<reference evidence="2" key="1">
    <citation type="journal article" date="2020" name="Science">
        <title>Unexpected conservation and global transmission of agrobacterial virulence plasmids.</title>
        <authorList>
            <person name="Weisberg A.J."/>
            <person name="Davis E.W. 2nd"/>
            <person name="Tabima J."/>
            <person name="Belcher M.S."/>
            <person name="Miller M."/>
            <person name="Kuo C.H."/>
            <person name="Loper J.E."/>
            <person name="Grunwald N.J."/>
            <person name="Putnam M.L."/>
            <person name="Chang J.H."/>
        </authorList>
    </citation>
    <scope>NUCLEOTIDE SEQUENCE</scope>
    <source>
        <strain evidence="2">17-1853-1a</strain>
    </source>
</reference>
<proteinExistence type="predicted"/>
<dbReference type="OrthoDB" id="8404115at2"/>